<dbReference type="PANTHER" id="PTHR43022:SF1">
    <property type="entry name" value="PROTEIN SMF"/>
    <property type="match status" value="1"/>
</dbReference>
<organism evidence="3 4">
    <name type="scientific">Urinicoccus massiliensis</name>
    <dbReference type="NCBI Taxonomy" id="1723382"/>
    <lineage>
        <taxon>Bacteria</taxon>
        <taxon>Bacillati</taxon>
        <taxon>Bacillota</taxon>
        <taxon>Tissierellia</taxon>
        <taxon>Tissierellales</taxon>
        <taxon>Peptoniphilaceae</taxon>
        <taxon>Urinicoccus</taxon>
    </lineage>
</organism>
<dbReference type="Proteomes" id="UP000377798">
    <property type="component" value="Unassembled WGS sequence"/>
</dbReference>
<dbReference type="Pfam" id="PF02481">
    <property type="entry name" value="DNA_processg_A"/>
    <property type="match status" value="1"/>
</dbReference>
<dbReference type="Gene3D" id="3.40.50.450">
    <property type="match status" value="1"/>
</dbReference>
<dbReference type="InterPro" id="IPR003488">
    <property type="entry name" value="DprA"/>
</dbReference>
<dbReference type="EMBL" id="CAACYI010000001">
    <property type="protein sequence ID" value="VFB16407.1"/>
    <property type="molecule type" value="Genomic_DNA"/>
</dbReference>
<protein>
    <submittedName>
        <fullName evidence="3">DNA protecting protein DprA</fullName>
    </submittedName>
</protein>
<dbReference type="RefSeq" id="WP_131749019.1">
    <property type="nucleotide sequence ID" value="NZ_CAACYI010000001.1"/>
</dbReference>
<dbReference type="PANTHER" id="PTHR43022">
    <property type="entry name" value="PROTEIN SMF"/>
    <property type="match status" value="1"/>
</dbReference>
<sequence length="360" mass="40170">MKTVREGKIALSLLGFTAEQIHKIEEDLPSYFQNKELFLEQVKKNLGPNLVQKIKNADEEALLAKLKEDMNRLKFQVLVDQDEDYPDEFNYIENPPVVLYIRGDLRRVLEKERCGIVGARSHTAYGKAVAQDISRGLVDRDVAVVSGMALGIDAISQWACLDQGGRSIGVLGTGVDVIYPTRNKDLYYKLVEEGAIITEYPPGSQALPHHFPLRNRIISALSQCVIVIEAKEKSGSLITARYAAEQGKDIFAVPGNINSPYSQGTNLLIRDGALIYTKQEDLDFIFKKKTRQAVDLDIDEDERLYLQWIAQGMNTANLICLKTGHKIATVNMILTLLEMKGIIQSQGTDQFVLCAGVQID</sequence>
<evidence type="ECO:0000313" key="3">
    <source>
        <dbReference type="EMBL" id="VFB16407.1"/>
    </source>
</evidence>
<dbReference type="SUPFAM" id="SSF102405">
    <property type="entry name" value="MCP/YpsA-like"/>
    <property type="match status" value="1"/>
</dbReference>
<comment type="similarity">
    <text evidence="1">Belongs to the DprA/Smf family.</text>
</comment>
<dbReference type="InterPro" id="IPR057666">
    <property type="entry name" value="DrpA_SLOG"/>
</dbReference>
<evidence type="ECO:0000259" key="2">
    <source>
        <dbReference type="Pfam" id="PF02481"/>
    </source>
</evidence>
<keyword evidence="4" id="KW-1185">Reference proteome</keyword>
<dbReference type="GO" id="GO:0009294">
    <property type="term" value="P:DNA-mediated transformation"/>
    <property type="evidence" value="ECO:0007669"/>
    <property type="project" value="InterPro"/>
</dbReference>
<dbReference type="NCBIfam" id="TIGR00732">
    <property type="entry name" value="dprA"/>
    <property type="match status" value="1"/>
</dbReference>
<evidence type="ECO:0000256" key="1">
    <source>
        <dbReference type="ARBA" id="ARBA00006525"/>
    </source>
</evidence>
<dbReference type="AlphaFoldDB" id="A0A8H2QXX3"/>
<proteinExistence type="inferred from homology"/>
<gene>
    <name evidence="3" type="primary">smf</name>
    <name evidence="3" type="ORF">NCTC13150_00932</name>
</gene>
<evidence type="ECO:0000313" key="4">
    <source>
        <dbReference type="Proteomes" id="UP000377798"/>
    </source>
</evidence>
<name>A0A8H2QXX3_9FIRM</name>
<reference evidence="3 4" key="1">
    <citation type="submission" date="2019-02" db="EMBL/GenBank/DDBJ databases">
        <authorList>
            <consortium name="Pathogen Informatics"/>
        </authorList>
    </citation>
    <scope>NUCLEOTIDE SEQUENCE [LARGE SCALE GENOMIC DNA]</scope>
    <source>
        <strain evidence="3 4">3012STDY7089603</strain>
    </source>
</reference>
<comment type="caution">
    <text evidence="3">The sequence shown here is derived from an EMBL/GenBank/DDBJ whole genome shotgun (WGS) entry which is preliminary data.</text>
</comment>
<feature type="domain" description="Smf/DprA SLOG" evidence="2">
    <location>
        <begin position="77"/>
        <end position="282"/>
    </location>
</feature>
<accession>A0A8H2QXX3</accession>